<feature type="compositionally biased region" description="Basic and acidic residues" evidence="4">
    <location>
        <begin position="165"/>
        <end position="181"/>
    </location>
</feature>
<dbReference type="PRINTS" id="PR00299">
    <property type="entry name" value="ACRYSTALLIN"/>
</dbReference>
<evidence type="ECO:0000256" key="1">
    <source>
        <dbReference type="ARBA" id="ARBA00023016"/>
    </source>
</evidence>
<dbReference type="GO" id="GO:0005634">
    <property type="term" value="C:nucleus"/>
    <property type="evidence" value="ECO:0007669"/>
    <property type="project" value="TreeGrafter"/>
</dbReference>
<dbReference type="Pfam" id="PF00011">
    <property type="entry name" value="HSP20"/>
    <property type="match status" value="1"/>
</dbReference>
<evidence type="ECO:0000256" key="2">
    <source>
        <dbReference type="PROSITE-ProRule" id="PRU00285"/>
    </source>
</evidence>
<dbReference type="InterPro" id="IPR002068">
    <property type="entry name" value="A-crystallin/Hsp20_dom"/>
</dbReference>
<dbReference type="Gene3D" id="2.60.40.790">
    <property type="match status" value="1"/>
</dbReference>
<dbReference type="CDD" id="cd06526">
    <property type="entry name" value="metazoan_ACD"/>
    <property type="match status" value="1"/>
</dbReference>
<dbReference type="GO" id="GO:0051082">
    <property type="term" value="F:unfolded protein binding"/>
    <property type="evidence" value="ECO:0007669"/>
    <property type="project" value="TreeGrafter"/>
</dbReference>
<dbReference type="PANTHER" id="PTHR45640:SF13">
    <property type="entry name" value="HEAT SHOCK PROTEIN 22-RELATED"/>
    <property type="match status" value="1"/>
</dbReference>
<dbReference type="GO" id="GO:0005737">
    <property type="term" value="C:cytoplasm"/>
    <property type="evidence" value="ECO:0007669"/>
    <property type="project" value="TreeGrafter"/>
</dbReference>
<evidence type="ECO:0000259" key="5">
    <source>
        <dbReference type="PROSITE" id="PS01031"/>
    </source>
</evidence>
<dbReference type="InterPro" id="IPR008978">
    <property type="entry name" value="HSP20-like_chaperone"/>
</dbReference>
<dbReference type="SMR" id="A0A493QRK6"/>
<dbReference type="AlphaFoldDB" id="A0A493QRK6"/>
<dbReference type="InterPro" id="IPR001436">
    <property type="entry name" value="Alpha-crystallin/sHSP_animal"/>
</dbReference>
<organism evidence="6">
    <name type="scientific">Liriomyza trifolii</name>
    <name type="common">American serpentine leafminer</name>
    <dbReference type="NCBI Taxonomy" id="198433"/>
    <lineage>
        <taxon>Eukaryota</taxon>
        <taxon>Metazoa</taxon>
        <taxon>Ecdysozoa</taxon>
        <taxon>Arthropoda</taxon>
        <taxon>Hexapoda</taxon>
        <taxon>Insecta</taxon>
        <taxon>Pterygota</taxon>
        <taxon>Neoptera</taxon>
        <taxon>Endopterygota</taxon>
        <taxon>Diptera</taxon>
        <taxon>Brachycera</taxon>
        <taxon>Muscomorpha</taxon>
        <taxon>Opomyzoidea</taxon>
        <taxon>Agromyzidae</taxon>
        <taxon>Phytomyzinae</taxon>
        <taxon>Liriomyza</taxon>
    </lineage>
</organism>
<dbReference type="PANTHER" id="PTHR45640">
    <property type="entry name" value="HEAT SHOCK PROTEIN HSP-12.2-RELATED"/>
    <property type="match status" value="1"/>
</dbReference>
<evidence type="ECO:0000313" key="6">
    <source>
        <dbReference type="EMBL" id="AWT57889.1"/>
    </source>
</evidence>
<name>A0A493QRK6_LIRTR</name>
<accession>A0A493QRK6</accession>
<comment type="similarity">
    <text evidence="2 3">Belongs to the small heat shock protein (HSP20) family.</text>
</comment>
<evidence type="ECO:0000256" key="4">
    <source>
        <dbReference type="SAM" id="MobiDB-lite"/>
    </source>
</evidence>
<feature type="region of interest" description="Disordered" evidence="4">
    <location>
        <begin position="120"/>
        <end position="181"/>
    </location>
</feature>
<dbReference type="SUPFAM" id="SSF49764">
    <property type="entry name" value="HSP20-like chaperones"/>
    <property type="match status" value="1"/>
</dbReference>
<keyword evidence="1 6" id="KW-0346">Stress response</keyword>
<proteinExistence type="evidence at transcript level"/>
<evidence type="ECO:0000256" key="3">
    <source>
        <dbReference type="RuleBase" id="RU003616"/>
    </source>
</evidence>
<dbReference type="GO" id="GO:0009408">
    <property type="term" value="P:response to heat"/>
    <property type="evidence" value="ECO:0007669"/>
    <property type="project" value="TreeGrafter"/>
</dbReference>
<dbReference type="EMBL" id="MG195952">
    <property type="protein sequence ID" value="AWT57889.1"/>
    <property type="molecule type" value="mRNA"/>
</dbReference>
<feature type="domain" description="SHSP" evidence="5">
    <location>
        <begin position="50"/>
        <end position="161"/>
    </location>
</feature>
<reference evidence="6" key="1">
    <citation type="submission" date="2017-10" db="EMBL/GenBank/DDBJ databases">
        <title>Identification and characterization of three small heat shock protein genes from Liriomyza trifolii and their expression profiles.</title>
        <authorList>
            <person name="Chang Y.W."/>
            <person name="Lu M.X."/>
            <person name="Du Y.Z."/>
        </authorList>
    </citation>
    <scope>NUCLEOTIDE SEQUENCE</scope>
</reference>
<dbReference type="GO" id="GO:0042026">
    <property type="term" value="P:protein refolding"/>
    <property type="evidence" value="ECO:0007669"/>
    <property type="project" value="TreeGrafter"/>
</dbReference>
<protein>
    <submittedName>
        <fullName evidence="6">Heat shock cognate protein 20.9</fullName>
    </submittedName>
</protein>
<sequence length="181" mass="20890">MAVIPLLFNNWWDDYDYPFVAAQPSLWGHSHHHHHQRPTIICATYSRPQQQQQTQNGKVAERKEDKNKFEVILDVQQFAPNEINVKVADGYIVVEGKHEEKQDDHGFVSRQFCRRYKIPKDVDPDTIRPSLSSDGMLTLRAPLKSVEPPKPQERVVPIEQTGKPAKKEEPKKSRGEEESLS</sequence>
<dbReference type="PROSITE" id="PS01031">
    <property type="entry name" value="SHSP"/>
    <property type="match status" value="1"/>
</dbReference>